<proteinExistence type="predicted"/>
<feature type="transmembrane region" description="Helical" evidence="1">
    <location>
        <begin position="136"/>
        <end position="161"/>
    </location>
</feature>
<evidence type="ECO:0000256" key="1">
    <source>
        <dbReference type="SAM" id="Phobius"/>
    </source>
</evidence>
<name>A0ABT1FW40_9BACT</name>
<feature type="transmembrane region" description="Helical" evidence="1">
    <location>
        <begin position="380"/>
        <end position="398"/>
    </location>
</feature>
<feature type="transmembrane region" description="Helical" evidence="1">
    <location>
        <begin position="410"/>
        <end position="431"/>
    </location>
</feature>
<feature type="transmembrane region" description="Helical" evidence="1">
    <location>
        <begin position="9"/>
        <end position="27"/>
    </location>
</feature>
<keyword evidence="1" id="KW-0812">Transmembrane</keyword>
<feature type="transmembrane region" description="Helical" evidence="1">
    <location>
        <begin position="70"/>
        <end position="91"/>
    </location>
</feature>
<feature type="transmembrane region" description="Helical" evidence="1">
    <location>
        <begin position="39"/>
        <end position="58"/>
    </location>
</feature>
<dbReference type="Proteomes" id="UP001204772">
    <property type="component" value="Unassembled WGS sequence"/>
</dbReference>
<protein>
    <recommendedName>
        <fullName evidence="4">Oligosaccharide repeat unit polymerase</fullName>
    </recommendedName>
</protein>
<keyword evidence="1" id="KW-1133">Transmembrane helix</keyword>
<comment type="caution">
    <text evidence="2">The sequence shown here is derived from an EMBL/GenBank/DDBJ whole genome shotgun (WGS) entry which is preliminary data.</text>
</comment>
<keyword evidence="1" id="KW-0472">Membrane</keyword>
<sequence length="460" mass="52289">MASVFGKTWWGPFSLLCFLLAGVGILLRFDPIFRPQNELLLLLLPLAWGSVSGTIKCFRPDLTVITPKNFMLFVWFNKLVIIPLEIIVVGNMIPVEHHLNQDISTEICITLVSFGAFVVGWSCFSQKQILRPVIAFSFLTTWASVYFLVALISLSLLYGSFENYLSGAIFTYVTREIVEQNATFVGFLANIGQRFWAFGVLLMWYKWKTKKGKIHWLRQVPWLLLCLAGTLSSNRSNILYPLLTLMSVMCANWKTRYHFRWAMVFSTLLLLLLFFGYVRVQPSLDFEVLKTLFDEYLNRWEYIVQAHQLYVGSPYQITPLLSIQPSSFTLIASLLEPIPIVGKAFREQSGPYIYNLAYFQSLVSQDKVIPVVGELYYNGGYLLVGLGSAVIAVVYKWLDAAFKRNVPVNPPLAAAFFYVMLLFSATLLLSLSVLMQFLVYNAAPALLVIAANWSRIRKAS</sequence>
<evidence type="ECO:0008006" key="4">
    <source>
        <dbReference type="Google" id="ProtNLM"/>
    </source>
</evidence>
<keyword evidence="3" id="KW-1185">Reference proteome</keyword>
<feature type="transmembrane region" description="Helical" evidence="1">
    <location>
        <begin position="181"/>
        <end position="204"/>
    </location>
</feature>
<reference evidence="2 3" key="1">
    <citation type="submission" date="2022-06" db="EMBL/GenBank/DDBJ databases">
        <title>Runella sp. S5 genome sequencing.</title>
        <authorList>
            <person name="Park S."/>
        </authorList>
    </citation>
    <scope>NUCLEOTIDE SEQUENCE [LARGE SCALE GENOMIC DNA]</scope>
    <source>
        <strain evidence="2 3">S5</strain>
    </source>
</reference>
<accession>A0ABT1FW40</accession>
<feature type="transmembrane region" description="Helical" evidence="1">
    <location>
        <begin position="437"/>
        <end position="454"/>
    </location>
</feature>
<evidence type="ECO:0000313" key="2">
    <source>
        <dbReference type="EMBL" id="MCP1385969.1"/>
    </source>
</evidence>
<organism evidence="2 3">
    <name type="scientific">Runella salmonicolor</name>
    <dbReference type="NCBI Taxonomy" id="2950278"/>
    <lineage>
        <taxon>Bacteria</taxon>
        <taxon>Pseudomonadati</taxon>
        <taxon>Bacteroidota</taxon>
        <taxon>Cytophagia</taxon>
        <taxon>Cytophagales</taxon>
        <taxon>Spirosomataceae</taxon>
        <taxon>Runella</taxon>
    </lineage>
</organism>
<feature type="transmembrane region" description="Helical" evidence="1">
    <location>
        <begin position="261"/>
        <end position="280"/>
    </location>
</feature>
<feature type="transmembrane region" description="Helical" evidence="1">
    <location>
        <begin position="103"/>
        <end position="124"/>
    </location>
</feature>
<gene>
    <name evidence="2" type="ORF">NCI00_26255</name>
</gene>
<evidence type="ECO:0000313" key="3">
    <source>
        <dbReference type="Proteomes" id="UP001204772"/>
    </source>
</evidence>
<dbReference type="RefSeq" id="WP_253532593.1">
    <property type="nucleotide sequence ID" value="NZ_JAMZEL010000017.1"/>
</dbReference>
<dbReference type="EMBL" id="JAMZEL010000017">
    <property type="protein sequence ID" value="MCP1385969.1"/>
    <property type="molecule type" value="Genomic_DNA"/>
</dbReference>